<reference evidence="1 2" key="1">
    <citation type="submission" date="2020-08" db="EMBL/GenBank/DDBJ databases">
        <authorList>
            <person name="Koutsovoulos G."/>
            <person name="Danchin GJ E."/>
        </authorList>
    </citation>
    <scope>NUCLEOTIDE SEQUENCE [LARGE SCALE GENOMIC DNA]</scope>
</reference>
<evidence type="ECO:0000313" key="1">
    <source>
        <dbReference type="EMBL" id="CAD2136328.1"/>
    </source>
</evidence>
<sequence length="57" mass="6669">MRQFILVKYLNLSLRLFNLLNRLKETIKIDGTKIGEKRLNIEERIDVLSSSTSSNVF</sequence>
<dbReference type="EMBL" id="CAJEWN010000018">
    <property type="protein sequence ID" value="CAD2136328.1"/>
    <property type="molecule type" value="Genomic_DNA"/>
</dbReference>
<proteinExistence type="predicted"/>
<protein>
    <submittedName>
        <fullName evidence="1">Uncharacterized protein</fullName>
    </submittedName>
</protein>
<dbReference type="AlphaFoldDB" id="A0A6V7TWW0"/>
<gene>
    <name evidence="1" type="ORF">MENT_LOCUS5019</name>
</gene>
<dbReference type="Proteomes" id="UP000580250">
    <property type="component" value="Unassembled WGS sequence"/>
</dbReference>
<organism evidence="1 2">
    <name type="scientific">Meloidogyne enterolobii</name>
    <name type="common">Root-knot nematode worm</name>
    <name type="synonym">Meloidogyne mayaguensis</name>
    <dbReference type="NCBI Taxonomy" id="390850"/>
    <lineage>
        <taxon>Eukaryota</taxon>
        <taxon>Metazoa</taxon>
        <taxon>Ecdysozoa</taxon>
        <taxon>Nematoda</taxon>
        <taxon>Chromadorea</taxon>
        <taxon>Rhabditida</taxon>
        <taxon>Tylenchina</taxon>
        <taxon>Tylenchomorpha</taxon>
        <taxon>Tylenchoidea</taxon>
        <taxon>Meloidogynidae</taxon>
        <taxon>Meloidogyninae</taxon>
        <taxon>Meloidogyne</taxon>
    </lineage>
</organism>
<accession>A0A6V7TWW0</accession>
<name>A0A6V7TWW0_MELEN</name>
<comment type="caution">
    <text evidence="1">The sequence shown here is derived from an EMBL/GenBank/DDBJ whole genome shotgun (WGS) entry which is preliminary data.</text>
</comment>
<evidence type="ECO:0000313" key="2">
    <source>
        <dbReference type="Proteomes" id="UP000580250"/>
    </source>
</evidence>